<sequence>MTVQSSAAAPGALACTSNQIRVEVRMGYHETIGDEAAKMLEYVENGTTDSAETPMEVPASAYTDPAHFDREMATIFHRLPLLAALTAEMPNPGDYKAMDLMGKPVLITRRTDGSVAAMLNVCSHRGMILTPEGHGNKKRFSCPYHAWTFANDGKLVGVAEPGKFGPVCKEERGLKTLPCAEAGGIIWVSLSHDADIDIEKHLGGMLDDLDAYDLANWHYCGSRRIHGANWKIAYDGYLEGYHFAAAHPETIHPRTFSNIMHFTAFGPHMRVGYPQVSIKEKLGAEPRERWGHIENSGYDFVRTIFPNVSIFFAPEITQVAQLIPGPTPDRNTTNLLFIRREPPRDAEDAAGIETMMDWLSDVVDREDYGVGLQVQKGLESGALSSVIFGRNERGNQYFHKYVDYLIANDADAPPPVL</sequence>
<dbReference type="InterPro" id="IPR001663">
    <property type="entry name" value="Rng_hydr_dOase-A"/>
</dbReference>
<dbReference type="PANTHER" id="PTHR43756">
    <property type="entry name" value="CHOLINE MONOOXYGENASE, CHLOROPLASTIC"/>
    <property type="match status" value="1"/>
</dbReference>
<feature type="domain" description="Rieske" evidence="8">
    <location>
        <begin position="82"/>
        <end position="188"/>
    </location>
</feature>
<keyword evidence="3" id="KW-0479">Metal-binding</keyword>
<dbReference type="AlphaFoldDB" id="T0HZ24"/>
<evidence type="ECO:0000256" key="2">
    <source>
        <dbReference type="ARBA" id="ARBA00022714"/>
    </source>
</evidence>
<evidence type="ECO:0000256" key="5">
    <source>
        <dbReference type="ARBA" id="ARBA00023004"/>
    </source>
</evidence>
<name>T0HZ24_9SPHN</name>
<keyword evidence="7" id="KW-0520">NAD</keyword>
<dbReference type="PANTHER" id="PTHR43756:SF5">
    <property type="entry name" value="CHOLINE MONOOXYGENASE, CHLOROPLASTIC"/>
    <property type="match status" value="1"/>
</dbReference>
<comment type="cofactor">
    <cofactor evidence="1">
        <name>Fe cation</name>
        <dbReference type="ChEBI" id="CHEBI:24875"/>
    </cofactor>
</comment>
<dbReference type="EMBL" id="ATDP01000071">
    <property type="protein sequence ID" value="EQB17298.1"/>
    <property type="molecule type" value="Genomic_DNA"/>
</dbReference>
<dbReference type="CDD" id="cd08887">
    <property type="entry name" value="RHO_alpha_C_3"/>
    <property type="match status" value="1"/>
</dbReference>
<keyword evidence="10" id="KW-1185">Reference proteome</keyword>
<evidence type="ECO:0000256" key="4">
    <source>
        <dbReference type="ARBA" id="ARBA00023002"/>
    </source>
</evidence>
<evidence type="ECO:0000313" key="10">
    <source>
        <dbReference type="Proteomes" id="UP000015531"/>
    </source>
</evidence>
<keyword evidence="2" id="KW-0001">2Fe-2S</keyword>
<evidence type="ECO:0000256" key="3">
    <source>
        <dbReference type="ARBA" id="ARBA00022723"/>
    </source>
</evidence>
<dbReference type="Pfam" id="PF00848">
    <property type="entry name" value="Ring_hydroxyl_A"/>
    <property type="match status" value="1"/>
</dbReference>
<keyword evidence="6" id="KW-0411">Iron-sulfur</keyword>
<gene>
    <name evidence="9" type="ORF">RLDS_04915</name>
</gene>
<dbReference type="SUPFAM" id="SSF55961">
    <property type="entry name" value="Bet v1-like"/>
    <property type="match status" value="1"/>
</dbReference>
<dbReference type="InterPro" id="IPR015879">
    <property type="entry name" value="Ring_hydroxy_dOase_asu_C_dom"/>
</dbReference>
<dbReference type="PRINTS" id="PR00090">
    <property type="entry name" value="RNGDIOXGNASE"/>
</dbReference>
<dbReference type="CDD" id="cd03469">
    <property type="entry name" value="Rieske_RO_Alpha_N"/>
    <property type="match status" value="1"/>
</dbReference>
<dbReference type="eggNOG" id="COG4638">
    <property type="taxonomic scope" value="Bacteria"/>
</dbReference>
<dbReference type="GO" id="GO:0051537">
    <property type="term" value="F:2 iron, 2 sulfur cluster binding"/>
    <property type="evidence" value="ECO:0007669"/>
    <property type="project" value="UniProtKB-KW"/>
</dbReference>
<dbReference type="InterPro" id="IPR036922">
    <property type="entry name" value="Rieske_2Fe-2S_sf"/>
</dbReference>
<dbReference type="Gene3D" id="3.90.380.10">
    <property type="entry name" value="Naphthalene 1,2-dioxygenase Alpha Subunit, Chain A, domain 1"/>
    <property type="match status" value="1"/>
</dbReference>
<evidence type="ECO:0000256" key="7">
    <source>
        <dbReference type="ARBA" id="ARBA00023027"/>
    </source>
</evidence>
<dbReference type="Proteomes" id="UP000015531">
    <property type="component" value="Unassembled WGS sequence"/>
</dbReference>
<protein>
    <recommendedName>
        <fullName evidence="8">Rieske domain-containing protein</fullName>
    </recommendedName>
</protein>
<dbReference type="GO" id="GO:0005506">
    <property type="term" value="F:iron ion binding"/>
    <property type="evidence" value="ECO:0007669"/>
    <property type="project" value="InterPro"/>
</dbReference>
<evidence type="ECO:0000256" key="1">
    <source>
        <dbReference type="ARBA" id="ARBA00001962"/>
    </source>
</evidence>
<dbReference type="PROSITE" id="PS51296">
    <property type="entry name" value="RIESKE"/>
    <property type="match status" value="1"/>
</dbReference>
<dbReference type="GO" id="GO:0016491">
    <property type="term" value="F:oxidoreductase activity"/>
    <property type="evidence" value="ECO:0007669"/>
    <property type="project" value="UniProtKB-KW"/>
</dbReference>
<keyword evidence="4" id="KW-0560">Oxidoreductase</keyword>
<comment type="caution">
    <text evidence="9">The sequence shown here is derived from an EMBL/GenBank/DDBJ whole genome shotgun (WGS) entry which is preliminary data.</text>
</comment>
<dbReference type="InterPro" id="IPR017941">
    <property type="entry name" value="Rieske_2Fe-2S"/>
</dbReference>
<dbReference type="PATRIC" id="fig|1331060.3.peg.911"/>
<dbReference type="InterPro" id="IPR015881">
    <property type="entry name" value="ARHD_Rieske_2Fe_2S"/>
</dbReference>
<dbReference type="PROSITE" id="PS00570">
    <property type="entry name" value="RING_HYDROXYL_ALPHA"/>
    <property type="match status" value="1"/>
</dbReference>
<evidence type="ECO:0000313" key="9">
    <source>
        <dbReference type="EMBL" id="EQB17298.1"/>
    </source>
</evidence>
<dbReference type="Gene3D" id="2.102.10.10">
    <property type="entry name" value="Rieske [2Fe-2S] iron-sulphur domain"/>
    <property type="match status" value="1"/>
</dbReference>
<dbReference type="RefSeq" id="WP_021224834.1">
    <property type="nucleotide sequence ID" value="NZ_ATDP01000071.1"/>
</dbReference>
<keyword evidence="5" id="KW-0408">Iron</keyword>
<evidence type="ECO:0000259" key="8">
    <source>
        <dbReference type="PROSITE" id="PS51296"/>
    </source>
</evidence>
<organism evidence="9 10">
    <name type="scientific">Sphingobium lactosutens DS20</name>
    <dbReference type="NCBI Taxonomy" id="1331060"/>
    <lineage>
        <taxon>Bacteria</taxon>
        <taxon>Pseudomonadati</taxon>
        <taxon>Pseudomonadota</taxon>
        <taxon>Alphaproteobacteria</taxon>
        <taxon>Sphingomonadales</taxon>
        <taxon>Sphingomonadaceae</taxon>
        <taxon>Sphingobium</taxon>
    </lineage>
</organism>
<proteinExistence type="predicted"/>
<evidence type="ECO:0000256" key="6">
    <source>
        <dbReference type="ARBA" id="ARBA00023014"/>
    </source>
</evidence>
<dbReference type="SUPFAM" id="SSF50022">
    <property type="entry name" value="ISP domain"/>
    <property type="match status" value="1"/>
</dbReference>
<accession>T0HZ24</accession>
<dbReference type="Pfam" id="PF00355">
    <property type="entry name" value="Rieske"/>
    <property type="match status" value="1"/>
</dbReference>
<reference evidence="9 10" key="1">
    <citation type="journal article" date="2013" name="Genome Announc.">
        <title>Draft Genome Sequence of Sphingobium lactosutens Strain DS20T, Isolated from a Hexachlorocyclohexane Dumpsite.</title>
        <authorList>
            <person name="Kumar R."/>
            <person name="Dwivedi V."/>
            <person name="Negi V."/>
            <person name="Khurana J.P."/>
            <person name="Lal R."/>
        </authorList>
    </citation>
    <scope>NUCLEOTIDE SEQUENCE [LARGE SCALE GENOMIC DNA]</scope>
    <source>
        <strain evidence="9 10">DS20</strain>
    </source>
</reference>